<evidence type="ECO:0000256" key="2">
    <source>
        <dbReference type="ARBA" id="ARBA00004613"/>
    </source>
</evidence>
<keyword evidence="6" id="KW-0378">Hydrolase</keyword>
<dbReference type="SUPFAM" id="SSF55486">
    <property type="entry name" value="Metalloproteases ('zincins'), catalytic domain"/>
    <property type="match status" value="1"/>
</dbReference>
<organism evidence="6 7">
    <name type="scientific">Pararhizobium capsulatum DSM 1112</name>
    <dbReference type="NCBI Taxonomy" id="1121113"/>
    <lineage>
        <taxon>Bacteria</taxon>
        <taxon>Pseudomonadati</taxon>
        <taxon>Pseudomonadota</taxon>
        <taxon>Alphaproteobacteria</taxon>
        <taxon>Hyphomicrobiales</taxon>
        <taxon>Rhizobiaceae</taxon>
        <taxon>Rhizobium/Agrobacterium group</taxon>
        <taxon>Pararhizobium</taxon>
    </lineage>
</organism>
<evidence type="ECO:0000256" key="1">
    <source>
        <dbReference type="ARBA" id="ARBA00001913"/>
    </source>
</evidence>
<dbReference type="InterPro" id="IPR024079">
    <property type="entry name" value="MetalloPept_cat_dom_sf"/>
</dbReference>
<dbReference type="InterPro" id="IPR011049">
    <property type="entry name" value="Serralysin-like_metalloprot_C"/>
</dbReference>
<dbReference type="Gene3D" id="3.40.390.10">
    <property type="entry name" value="Collagenase (Catalytic Domain)"/>
    <property type="match status" value="1"/>
</dbReference>
<evidence type="ECO:0000313" key="7">
    <source>
        <dbReference type="Proteomes" id="UP001230207"/>
    </source>
</evidence>
<dbReference type="PRINTS" id="PR00313">
    <property type="entry name" value="CABNDNGRPT"/>
</dbReference>
<dbReference type="PANTHER" id="PTHR38340">
    <property type="entry name" value="S-LAYER PROTEIN"/>
    <property type="match status" value="1"/>
</dbReference>
<dbReference type="Pfam" id="PF00353">
    <property type="entry name" value="HemolysinCabind"/>
    <property type="match status" value="5"/>
</dbReference>
<dbReference type="InterPro" id="IPR034033">
    <property type="entry name" value="Serralysin-like"/>
</dbReference>
<name>A0ABU0BPH4_9HYPH</name>
<dbReference type="PROSITE" id="PS00330">
    <property type="entry name" value="HEMOLYSIN_CALCIUM"/>
    <property type="match status" value="7"/>
</dbReference>
<feature type="domain" description="Peptidase M10 serralysin C-terminal" evidence="5">
    <location>
        <begin position="565"/>
        <end position="707"/>
    </location>
</feature>
<dbReference type="InterPro" id="IPR018511">
    <property type="entry name" value="Hemolysin-typ_Ca-bd_CS"/>
</dbReference>
<keyword evidence="4" id="KW-0677">Repeat</keyword>
<dbReference type="Proteomes" id="UP001230207">
    <property type="component" value="Unassembled WGS sequence"/>
</dbReference>
<protein>
    <submittedName>
        <fullName evidence="6">Serralysin</fullName>
        <ecNumber evidence="6">3.4.24.40</ecNumber>
    </submittedName>
</protein>
<comment type="subcellular location">
    <subcellularLocation>
        <location evidence="2">Secreted</location>
    </subcellularLocation>
</comment>
<accession>A0ABU0BPH4</accession>
<dbReference type="PANTHER" id="PTHR38340:SF1">
    <property type="entry name" value="S-LAYER PROTEIN"/>
    <property type="match status" value="1"/>
</dbReference>
<comment type="cofactor">
    <cofactor evidence="1">
        <name>Ca(2+)</name>
        <dbReference type="ChEBI" id="CHEBI:29108"/>
    </cofactor>
</comment>
<dbReference type="EC" id="3.4.24.40" evidence="6"/>
<evidence type="ECO:0000256" key="3">
    <source>
        <dbReference type="ARBA" id="ARBA00022525"/>
    </source>
</evidence>
<comment type="caution">
    <text evidence="6">The sequence shown here is derived from an EMBL/GenBank/DDBJ whole genome shotgun (WGS) entry which is preliminary data.</text>
</comment>
<dbReference type="SUPFAM" id="SSF51120">
    <property type="entry name" value="beta-Roll"/>
    <property type="match status" value="4"/>
</dbReference>
<evidence type="ECO:0000256" key="4">
    <source>
        <dbReference type="ARBA" id="ARBA00022737"/>
    </source>
</evidence>
<reference evidence="6 7" key="1">
    <citation type="submission" date="2023-07" db="EMBL/GenBank/DDBJ databases">
        <title>Genomic Encyclopedia of Type Strains, Phase IV (KMG-IV): sequencing the most valuable type-strain genomes for metagenomic binning, comparative biology and taxonomic classification.</title>
        <authorList>
            <person name="Goeker M."/>
        </authorList>
    </citation>
    <scope>NUCLEOTIDE SEQUENCE [LARGE SCALE GENOMIC DNA]</scope>
    <source>
        <strain evidence="6 7">DSM 1112</strain>
    </source>
</reference>
<dbReference type="Gene3D" id="2.150.10.10">
    <property type="entry name" value="Serralysin-like metalloprotease, C-terminal"/>
    <property type="match status" value="4"/>
</dbReference>
<sequence>MTGTSKQTKLIAGANTNLINGILSGSAWSGANITYAFPTSKSSYTYSGEADNNFGDVSTDQENAALFALEQSYGTSANDGFSVEGFTNIGSSAGTTSTANIRLAQSDAASPTAYAYFPAEYAEAGDVWFSTQYAGTSNDYRTPVAGNYAWHTMLHELGHALGLKHGHEATGGEVLPAAYNSVEYSVMTYSGYIGGDGYEYESFGAPQTYMMADIAALQHMYGADYSTQSGSTTYKWMPGSGDTMVNGQVAIEAGDNRIFATLWDGGGEDTFDLTAYKTSLNVDLRPGKYSAFDDTQLAYLGGGPNNGYASGNIFNALLYHGNTQSLIENVKGGSGADTITGNQVTNRLYGNGGNDTLNGDSGDDYLVGGAGSDKLMGGSGTDTASYIGSSKGIIANLLSPSSNSNDAKGDTYSSIENLQGTNYADNLAGDDAVNRLTGGVGDDALLGNGGNDTLNGGTGADKLNGGSGTDTATYSSATGSLVADLATPSKNAGEAKGDTYSSIENLYGTHYSDTLSGNASANSLGGNDGNDFLNGRGGADALSGGGGTDTASYADATAAVLASLTASSSNTGEASGDTYSSIENLLGSKYSDTLSGNGGANTLSGGAANDKLFGESGNDILNGDSGNDTLTGGLGADKLYGGSGADTFVFTSATQSTVAASGRDTIYDFVYADGDRIGLSGIDANSQSKGDQAFSYIGKDVFSGTIGQLRSVLSNGKTLVSGDTNGDKIADFAIYLYDAITFQKGYFVL</sequence>
<dbReference type="InterPro" id="IPR001343">
    <property type="entry name" value="Hemolysn_Ca-bd"/>
</dbReference>
<dbReference type="GO" id="GO:0016787">
    <property type="term" value="F:hydrolase activity"/>
    <property type="evidence" value="ECO:0007669"/>
    <property type="project" value="UniProtKB-KW"/>
</dbReference>
<keyword evidence="3" id="KW-0964">Secreted</keyword>
<evidence type="ECO:0000259" key="5">
    <source>
        <dbReference type="Pfam" id="PF08548"/>
    </source>
</evidence>
<dbReference type="CDD" id="cd04277">
    <property type="entry name" value="ZnMc_serralysin_like"/>
    <property type="match status" value="1"/>
</dbReference>
<dbReference type="InterPro" id="IPR013858">
    <property type="entry name" value="Peptidase_M10B_C"/>
</dbReference>
<gene>
    <name evidence="6" type="ORF">QO002_002271</name>
</gene>
<dbReference type="Pfam" id="PF08548">
    <property type="entry name" value="Peptidase_M10_C"/>
    <property type="match status" value="1"/>
</dbReference>
<dbReference type="InterPro" id="IPR050557">
    <property type="entry name" value="RTX_toxin/Mannuronan_C5-epim"/>
</dbReference>
<dbReference type="EMBL" id="JAUSVF010000001">
    <property type="protein sequence ID" value="MDQ0320133.1"/>
    <property type="molecule type" value="Genomic_DNA"/>
</dbReference>
<dbReference type="RefSeq" id="WP_307229619.1">
    <property type="nucleotide sequence ID" value="NZ_JAUSVF010000001.1"/>
</dbReference>
<proteinExistence type="predicted"/>
<evidence type="ECO:0000313" key="6">
    <source>
        <dbReference type="EMBL" id="MDQ0320133.1"/>
    </source>
</evidence>
<keyword evidence="7" id="KW-1185">Reference proteome</keyword>